<evidence type="ECO:0000259" key="4">
    <source>
        <dbReference type="PROSITE" id="PS50102"/>
    </source>
</evidence>
<organism evidence="5 6">
    <name type="scientific">Iris pallida</name>
    <name type="common">Sweet iris</name>
    <dbReference type="NCBI Taxonomy" id="29817"/>
    <lineage>
        <taxon>Eukaryota</taxon>
        <taxon>Viridiplantae</taxon>
        <taxon>Streptophyta</taxon>
        <taxon>Embryophyta</taxon>
        <taxon>Tracheophyta</taxon>
        <taxon>Spermatophyta</taxon>
        <taxon>Magnoliopsida</taxon>
        <taxon>Liliopsida</taxon>
        <taxon>Asparagales</taxon>
        <taxon>Iridaceae</taxon>
        <taxon>Iridoideae</taxon>
        <taxon>Irideae</taxon>
        <taxon>Iris</taxon>
    </lineage>
</organism>
<dbReference type="InterPro" id="IPR035979">
    <property type="entry name" value="RBD_domain_sf"/>
</dbReference>
<dbReference type="Pfam" id="PF00076">
    <property type="entry name" value="RRM_1"/>
    <property type="match status" value="2"/>
</dbReference>
<feature type="domain" description="RRM" evidence="4">
    <location>
        <begin position="91"/>
        <end position="168"/>
    </location>
</feature>
<reference evidence="5" key="2">
    <citation type="submission" date="2023-04" db="EMBL/GenBank/DDBJ databases">
        <authorList>
            <person name="Bruccoleri R.E."/>
            <person name="Oakeley E.J."/>
            <person name="Faust A.-M."/>
            <person name="Dessus-Babus S."/>
            <person name="Altorfer M."/>
            <person name="Burckhardt D."/>
            <person name="Oertli M."/>
            <person name="Naumann U."/>
            <person name="Petersen F."/>
            <person name="Wong J."/>
        </authorList>
    </citation>
    <scope>NUCLEOTIDE SEQUENCE</scope>
    <source>
        <strain evidence="5">GSM-AAB239-AS_SAM_17_03QT</strain>
        <tissue evidence="5">Leaf</tissue>
    </source>
</reference>
<evidence type="ECO:0000256" key="1">
    <source>
        <dbReference type="ARBA" id="ARBA00022884"/>
    </source>
</evidence>
<dbReference type="PROSITE" id="PS50102">
    <property type="entry name" value="RRM"/>
    <property type="match status" value="2"/>
</dbReference>
<feature type="region of interest" description="Disordered" evidence="3">
    <location>
        <begin position="259"/>
        <end position="284"/>
    </location>
</feature>
<reference evidence="5" key="1">
    <citation type="journal article" date="2023" name="GigaByte">
        <title>Genome assembly of the bearded iris, Iris pallida Lam.</title>
        <authorList>
            <person name="Bruccoleri R.E."/>
            <person name="Oakeley E.J."/>
            <person name="Faust A.M.E."/>
            <person name="Altorfer M."/>
            <person name="Dessus-Babus S."/>
            <person name="Burckhardt D."/>
            <person name="Oertli M."/>
            <person name="Naumann U."/>
            <person name="Petersen F."/>
            <person name="Wong J."/>
        </authorList>
    </citation>
    <scope>NUCLEOTIDE SEQUENCE</scope>
    <source>
        <strain evidence="5">GSM-AAB239-AS_SAM_17_03QT</strain>
    </source>
</reference>
<accession>A0AAX6EKS9</accession>
<dbReference type="SMART" id="SM00360">
    <property type="entry name" value="RRM"/>
    <property type="match status" value="2"/>
</dbReference>
<evidence type="ECO:0000256" key="3">
    <source>
        <dbReference type="SAM" id="MobiDB-lite"/>
    </source>
</evidence>
<evidence type="ECO:0000313" key="5">
    <source>
        <dbReference type="EMBL" id="KAJ6804538.1"/>
    </source>
</evidence>
<dbReference type="GO" id="GO:0003729">
    <property type="term" value="F:mRNA binding"/>
    <property type="evidence" value="ECO:0007669"/>
    <property type="project" value="TreeGrafter"/>
</dbReference>
<dbReference type="InterPro" id="IPR050502">
    <property type="entry name" value="Euk_RNA-bind_prot"/>
</dbReference>
<dbReference type="EMBL" id="JANAVB010035820">
    <property type="protein sequence ID" value="KAJ6804538.1"/>
    <property type="molecule type" value="Genomic_DNA"/>
</dbReference>
<keyword evidence="1 2" id="KW-0694">RNA-binding</keyword>
<feature type="region of interest" description="Disordered" evidence="3">
    <location>
        <begin position="64"/>
        <end position="88"/>
    </location>
</feature>
<dbReference type="Proteomes" id="UP001140949">
    <property type="component" value="Unassembled WGS sequence"/>
</dbReference>
<dbReference type="PANTHER" id="PTHR48025">
    <property type="entry name" value="OS02G0815200 PROTEIN"/>
    <property type="match status" value="1"/>
</dbReference>
<evidence type="ECO:0000256" key="2">
    <source>
        <dbReference type="PROSITE-ProRule" id="PRU00176"/>
    </source>
</evidence>
<proteinExistence type="predicted"/>
<sequence length="284" mass="31110">MAAAATTTLLLFSSNSNLIPRPRISNFAPKLFSNSHLIPSLSSSRKPLSPFLLRCSAVQHTAAADEATQAEEVKEEEGGGGEEEEGEEKRKKLFVVNLPWDFSAPDIEKLFGECGTVKDVEIIKQKNGKSRGFAFITMSSGDEARAVAEKFNSYELMGRVISVEFAKSFRKPSPPPAPGASVVDGRHKIYVSNLAWKVRSINLRNFFSAKFKPVSTRVVFDSPTGKSAGYGFVGFSTKEEAEAAVSELNGKELMGRPLRLRISEKKGEESGDESEITEKQPEEI</sequence>
<keyword evidence="5" id="KW-0687">Ribonucleoprotein</keyword>
<dbReference type="GO" id="GO:1901259">
    <property type="term" value="P:chloroplast rRNA processing"/>
    <property type="evidence" value="ECO:0007669"/>
    <property type="project" value="TreeGrafter"/>
</dbReference>
<gene>
    <name evidence="5" type="ORF">M6B38_183740</name>
</gene>
<feature type="domain" description="RRM" evidence="4">
    <location>
        <begin position="187"/>
        <end position="265"/>
    </location>
</feature>
<feature type="compositionally biased region" description="Acidic residues" evidence="3">
    <location>
        <begin position="73"/>
        <end position="86"/>
    </location>
</feature>
<dbReference type="GO" id="GO:1990904">
    <property type="term" value="C:ribonucleoprotein complex"/>
    <property type="evidence" value="ECO:0007669"/>
    <property type="project" value="UniProtKB-KW"/>
</dbReference>
<dbReference type="InterPro" id="IPR012677">
    <property type="entry name" value="Nucleotide-bd_a/b_plait_sf"/>
</dbReference>
<name>A0AAX6EKS9_IRIPA</name>
<protein>
    <submittedName>
        <fullName evidence="5">31 kDa ribonucleoprotein, chloroplastic-like</fullName>
    </submittedName>
</protein>
<dbReference type="InterPro" id="IPR000504">
    <property type="entry name" value="RRM_dom"/>
</dbReference>
<dbReference type="PANTHER" id="PTHR48025:SF6">
    <property type="entry name" value="RRM DOMAIN-CONTAINING PROTEIN"/>
    <property type="match status" value="1"/>
</dbReference>
<dbReference type="AlphaFoldDB" id="A0AAX6EKS9"/>
<dbReference type="SUPFAM" id="SSF54928">
    <property type="entry name" value="RNA-binding domain, RBD"/>
    <property type="match status" value="2"/>
</dbReference>
<dbReference type="CDD" id="cd00590">
    <property type="entry name" value="RRM_SF"/>
    <property type="match status" value="1"/>
</dbReference>
<evidence type="ECO:0000313" key="6">
    <source>
        <dbReference type="Proteomes" id="UP001140949"/>
    </source>
</evidence>
<keyword evidence="6" id="KW-1185">Reference proteome</keyword>
<dbReference type="Gene3D" id="3.30.70.330">
    <property type="match status" value="2"/>
</dbReference>
<dbReference type="GO" id="GO:0009535">
    <property type="term" value="C:chloroplast thylakoid membrane"/>
    <property type="evidence" value="ECO:0007669"/>
    <property type="project" value="TreeGrafter"/>
</dbReference>
<comment type="caution">
    <text evidence="5">The sequence shown here is derived from an EMBL/GenBank/DDBJ whole genome shotgun (WGS) entry which is preliminary data.</text>
</comment>